<dbReference type="InterPro" id="IPR007433">
    <property type="entry name" value="DUF481"/>
</dbReference>
<organism evidence="2 3">
    <name type="scientific">Daphnia magna</name>
    <dbReference type="NCBI Taxonomy" id="35525"/>
    <lineage>
        <taxon>Eukaryota</taxon>
        <taxon>Metazoa</taxon>
        <taxon>Ecdysozoa</taxon>
        <taxon>Arthropoda</taxon>
        <taxon>Crustacea</taxon>
        <taxon>Branchiopoda</taxon>
        <taxon>Diplostraca</taxon>
        <taxon>Cladocera</taxon>
        <taxon>Anomopoda</taxon>
        <taxon>Daphniidae</taxon>
        <taxon>Daphnia</taxon>
    </lineage>
</organism>
<feature type="region of interest" description="Disordered" evidence="1">
    <location>
        <begin position="755"/>
        <end position="820"/>
    </location>
</feature>
<dbReference type="PANTHER" id="PTHR39640:SF1">
    <property type="entry name" value="DUF790 FAMILY PROTEIN"/>
    <property type="match status" value="1"/>
</dbReference>
<sequence>MYQSREEATAALTEIPRETRDQKLFDGLVKLVFDRCSFEGGSHEQAETWRARLFLAAAEARRVQGASFDRAAFLANQASEEQLDGEEAIEHLLGRLWSDLPAETVSCMLHVLVDAYVFAQYQAVLLRARELRIRVDKPRAEDLRKFLRTLKFHRLLFRAEAEDGEALQITLDGPLSLFSANTKYGLALAIAASHLPLLGSFAAEANLLWGKERRVIGFAFGTDDLPPRVAPTPQSSEDAATGRQVSEGGDDEPDEIGRLQAAWAARSSPWTATIADEILVAPGGEVVVPDLYFHRRGDDGVGVTIALEVLGFWSRDAVFRRLEAATRGFAPQRGKPLPILFCASERLRVSEKVADDDGLAGLYVFKGALRPGPLEAHLNDLARRWQGRVAEATGPTEVRVPRDPPPPKAAPKKSRKQKAAPPCASAQRTNVPFLVAQSLRDARCGPLNDFGSSGDSMRLLATFVVSPALLLGLTAAAHAQALGTAPAEEKAIHGGALKTKDAPKVDEKKPEITAVTLQAGGLLNTGNSKNVAGSAGGTFELRRDSNGLTAGIIGNYGLSPDEKGDLKSITAGVAQGRLKYDRYFSDRFSGFFMTTGRYAYKQGVDFRLNLDPGAKYLLVSEKKTQLGAELGYDFQYDVRSGAVVRSAGPEPTNPDEPIKKTAIDHSARGFLGLKHAFSEQVNLSVTAEFLQSFVNTSRYRFNTETIFAAKVSDGFSFGVGFTTRFDNQPAEGKTKLDTTTTFNLIYAFTQLPKKPEAPKEAAAEAPKDTAGAPCGAPPPPPAAAPTTAPAAPALPAAPAAPAPTTTSGSTGGTSGSATIR</sequence>
<evidence type="ECO:0000313" key="3">
    <source>
        <dbReference type="Proteomes" id="UP001234178"/>
    </source>
</evidence>
<dbReference type="InterPro" id="IPR008508">
    <property type="entry name" value="Bax1"/>
</dbReference>
<proteinExistence type="predicted"/>
<feature type="compositionally biased region" description="Basic and acidic residues" evidence="1">
    <location>
        <begin position="755"/>
        <end position="767"/>
    </location>
</feature>
<protein>
    <recommendedName>
        <fullName evidence="4">DUF481 domain-containing protein</fullName>
    </recommendedName>
</protein>
<comment type="caution">
    <text evidence="2">The sequence shown here is derived from an EMBL/GenBank/DDBJ whole genome shotgun (WGS) entry which is preliminary data.</text>
</comment>
<dbReference type="Pfam" id="PF05626">
    <property type="entry name" value="DUF790"/>
    <property type="match status" value="1"/>
</dbReference>
<feature type="compositionally biased region" description="Low complexity" evidence="1">
    <location>
        <begin position="784"/>
        <end position="808"/>
    </location>
</feature>
<dbReference type="PANTHER" id="PTHR39640">
    <property type="entry name" value="VNG6129C"/>
    <property type="match status" value="1"/>
</dbReference>
<feature type="region of interest" description="Disordered" evidence="1">
    <location>
        <begin position="392"/>
        <end position="424"/>
    </location>
</feature>
<name>A0ABR0B9X8_9CRUS</name>
<feature type="region of interest" description="Disordered" evidence="1">
    <location>
        <begin position="226"/>
        <end position="253"/>
    </location>
</feature>
<gene>
    <name evidence="2" type="ORF">OUZ56_032664</name>
</gene>
<reference evidence="2 3" key="1">
    <citation type="journal article" date="2023" name="Nucleic Acids Res.">
        <title>The hologenome of Daphnia magna reveals possible DNA methylation and microbiome-mediated evolution of the host genome.</title>
        <authorList>
            <person name="Chaturvedi A."/>
            <person name="Li X."/>
            <person name="Dhandapani V."/>
            <person name="Marshall H."/>
            <person name="Kissane S."/>
            <person name="Cuenca-Cambronero M."/>
            <person name="Asole G."/>
            <person name="Calvet F."/>
            <person name="Ruiz-Romero M."/>
            <person name="Marangio P."/>
            <person name="Guigo R."/>
            <person name="Rago D."/>
            <person name="Mirbahai L."/>
            <person name="Eastwood N."/>
            <person name="Colbourne J.K."/>
            <person name="Zhou J."/>
            <person name="Mallon E."/>
            <person name="Orsini L."/>
        </authorList>
    </citation>
    <scope>NUCLEOTIDE SEQUENCE [LARGE SCALE GENOMIC DNA]</scope>
    <source>
        <strain evidence="2">LRV0_1</strain>
    </source>
</reference>
<evidence type="ECO:0000313" key="2">
    <source>
        <dbReference type="EMBL" id="KAK4045255.1"/>
    </source>
</evidence>
<dbReference type="Pfam" id="PF04338">
    <property type="entry name" value="DUF481"/>
    <property type="match status" value="1"/>
</dbReference>
<dbReference type="Proteomes" id="UP001234178">
    <property type="component" value="Unassembled WGS sequence"/>
</dbReference>
<accession>A0ABR0B9X8</accession>
<dbReference type="EMBL" id="JAOYFB010000041">
    <property type="protein sequence ID" value="KAK4045255.1"/>
    <property type="molecule type" value="Genomic_DNA"/>
</dbReference>
<keyword evidence="3" id="KW-1185">Reference proteome</keyword>
<evidence type="ECO:0008006" key="4">
    <source>
        <dbReference type="Google" id="ProtNLM"/>
    </source>
</evidence>
<evidence type="ECO:0000256" key="1">
    <source>
        <dbReference type="SAM" id="MobiDB-lite"/>
    </source>
</evidence>